<dbReference type="Gene3D" id="3.40.50.200">
    <property type="entry name" value="Peptidase S8/S53 domain"/>
    <property type="match status" value="1"/>
</dbReference>
<dbReference type="FunFam" id="3.40.50.200:FF:000007">
    <property type="entry name" value="Subtilisin-like serine protease"/>
    <property type="match status" value="1"/>
</dbReference>
<dbReference type="InterPro" id="IPR050131">
    <property type="entry name" value="Peptidase_S8_subtilisin-like"/>
</dbReference>
<dbReference type="VEuPathDB" id="FungiDB:T551_02562"/>
<evidence type="ECO:0000256" key="4">
    <source>
        <dbReference type="ARBA" id="ARBA00022825"/>
    </source>
</evidence>
<sequence>MFFCQILASPIMAIIEKSSTESIKTVEETYDNYIIVFRESVDYIKAQMHYLWVDSLHLKLFQGYGQKILGTSNENIKTHQWLNHEYEISNRLRGYSGRFPDEIIELIRKHDDVAFVEKDQIVHTMMIQKNAEWGLARVSHKDMLNFSTFSEYDFDSSSGQGVTVYIIDTGINIEHSDFCGRAKWGITIPQNTLDVDDNGHGTHVAGIVAGSKYGVAKNAIVVAVKVLKGDGSGLLSDVIKGIEWAVGMYLKDIEALTNNTSFKGSVANLSLGGAKSRILDYFIDISVNLGLHFTVAAGNDNDDACNYSPASSENAITVGAVTILDNKAQFSNYGKCVDIFAPGQNIISTWIGSSLATMSLSGTSMASPHVCGLVAYFLSLVFKDSKYDVFFTSDMLKKMIYDLGNKDVLHNIPQSTKNLLAYNGFGHRDNYFNKIKNNMITI</sequence>
<dbReference type="PROSITE" id="PS00137">
    <property type="entry name" value="SUBTILASE_HIS"/>
    <property type="match status" value="1"/>
</dbReference>
<dbReference type="Pfam" id="PF05922">
    <property type="entry name" value="Inhibitor_I9"/>
    <property type="match status" value="1"/>
</dbReference>
<evidence type="ECO:0000313" key="10">
    <source>
        <dbReference type="Proteomes" id="UP000053447"/>
    </source>
</evidence>
<dbReference type="GO" id="GO:0031638">
    <property type="term" value="P:zymogen activation"/>
    <property type="evidence" value="ECO:0007669"/>
    <property type="project" value="UniProtKB-ARBA"/>
</dbReference>
<keyword evidence="3 5" id="KW-0378">Hydrolase</keyword>
<dbReference type="AlphaFoldDB" id="A0A0W4ZK41"/>
<name>A0A0W4ZK41_PNEJ7</name>
<dbReference type="eggNOG" id="KOG1153">
    <property type="taxonomic scope" value="Eukaryota"/>
</dbReference>
<dbReference type="InterPro" id="IPR022398">
    <property type="entry name" value="Peptidase_S8_His-AS"/>
</dbReference>
<reference evidence="10" key="1">
    <citation type="journal article" date="2016" name="Nat. Commun.">
        <title>Genome analysis of three Pneumocystis species reveals adaptation mechanisms to life exclusively in mammalian hosts.</title>
        <authorList>
            <person name="Ma L."/>
            <person name="Chen Z."/>
            <person name="Huang D.W."/>
            <person name="Kutty G."/>
            <person name="Ishihara M."/>
            <person name="Wang H."/>
            <person name="Abouelleil A."/>
            <person name="Bishop L."/>
            <person name="Davey E."/>
            <person name="Deng R."/>
            <person name="Deng X."/>
            <person name="Fan L."/>
            <person name="Fantoni G."/>
            <person name="Fitzgerald M."/>
            <person name="Gogineni E."/>
            <person name="Goldberg J.M."/>
            <person name="Handley G."/>
            <person name="Hu X."/>
            <person name="Huber C."/>
            <person name="Jiao X."/>
            <person name="Jones K."/>
            <person name="Levin J.Z."/>
            <person name="Liu Y."/>
            <person name="Macdonald P."/>
            <person name="Melnikov A."/>
            <person name="Raley C."/>
            <person name="Sassi M."/>
            <person name="Sherman B.T."/>
            <person name="Song X."/>
            <person name="Sykes S."/>
            <person name="Tran B."/>
            <person name="Walsh L."/>
            <person name="Xia Y."/>
            <person name="Yang J."/>
            <person name="Young S."/>
            <person name="Zeng Q."/>
            <person name="Zheng X."/>
            <person name="Stephens R."/>
            <person name="Nusbaum C."/>
            <person name="Birren B.W."/>
            <person name="Azadi P."/>
            <person name="Lempicki R.A."/>
            <person name="Cuomo C.A."/>
            <person name="Kovacs J.A."/>
        </authorList>
    </citation>
    <scope>NUCLEOTIDE SEQUENCE [LARGE SCALE GENOMIC DNA]</scope>
    <source>
        <strain evidence="10">RU7</strain>
    </source>
</reference>
<dbReference type="Gene3D" id="3.30.70.80">
    <property type="entry name" value="Peptidase S8 propeptide/proteinase inhibitor I9"/>
    <property type="match status" value="1"/>
</dbReference>
<dbReference type="InterPro" id="IPR036852">
    <property type="entry name" value="Peptidase_S8/S53_dom_sf"/>
</dbReference>
<comment type="similarity">
    <text evidence="1 5 6">Belongs to the peptidase S8 family.</text>
</comment>
<gene>
    <name evidence="9" type="ORF">T551_02562</name>
</gene>
<proteinExistence type="inferred from homology"/>
<dbReference type="Pfam" id="PF00082">
    <property type="entry name" value="Peptidase_S8"/>
    <property type="match status" value="1"/>
</dbReference>
<dbReference type="InterPro" id="IPR023827">
    <property type="entry name" value="Peptidase_S8_Asp-AS"/>
</dbReference>
<evidence type="ECO:0000256" key="1">
    <source>
        <dbReference type="ARBA" id="ARBA00011073"/>
    </source>
</evidence>
<dbReference type="InterPro" id="IPR015500">
    <property type="entry name" value="Peptidase_S8_subtilisin-rel"/>
</dbReference>
<dbReference type="InterPro" id="IPR034193">
    <property type="entry name" value="PCSK9_ProteinaseK-like"/>
</dbReference>
<feature type="domain" description="Inhibitor I9" evidence="8">
    <location>
        <begin position="32"/>
        <end position="125"/>
    </location>
</feature>
<protein>
    <recommendedName>
        <fullName evidence="11">Peptidase S8/S53 domain-containing protein</fullName>
    </recommendedName>
</protein>
<evidence type="ECO:0000256" key="5">
    <source>
        <dbReference type="PROSITE-ProRule" id="PRU01240"/>
    </source>
</evidence>
<dbReference type="PROSITE" id="PS51892">
    <property type="entry name" value="SUBTILASE"/>
    <property type="match status" value="1"/>
</dbReference>
<evidence type="ECO:0008006" key="11">
    <source>
        <dbReference type="Google" id="ProtNLM"/>
    </source>
</evidence>
<organism evidence="9 10">
    <name type="scientific">Pneumocystis jirovecii (strain RU7)</name>
    <name type="common">Human pneumocystis pneumonia agent</name>
    <dbReference type="NCBI Taxonomy" id="1408657"/>
    <lineage>
        <taxon>Eukaryota</taxon>
        <taxon>Fungi</taxon>
        <taxon>Dikarya</taxon>
        <taxon>Ascomycota</taxon>
        <taxon>Taphrinomycotina</taxon>
        <taxon>Pneumocystomycetes</taxon>
        <taxon>Pneumocystaceae</taxon>
        <taxon>Pneumocystis</taxon>
    </lineage>
</organism>
<keyword evidence="4 5" id="KW-0720">Serine protease</keyword>
<evidence type="ECO:0000259" key="8">
    <source>
        <dbReference type="Pfam" id="PF05922"/>
    </source>
</evidence>
<dbReference type="InterPro" id="IPR037045">
    <property type="entry name" value="S8pro/Inhibitor_I9_sf"/>
</dbReference>
<keyword evidence="10" id="KW-1185">Reference proteome</keyword>
<evidence type="ECO:0000259" key="7">
    <source>
        <dbReference type="Pfam" id="PF00082"/>
    </source>
</evidence>
<evidence type="ECO:0000256" key="6">
    <source>
        <dbReference type="RuleBase" id="RU003355"/>
    </source>
</evidence>
<dbReference type="RefSeq" id="XP_018229047.1">
    <property type="nucleotide sequence ID" value="XM_018374825.1"/>
</dbReference>
<comment type="caution">
    <text evidence="9">The sequence shown here is derived from an EMBL/GenBank/DDBJ whole genome shotgun (WGS) entry which is preliminary data.</text>
</comment>
<feature type="active site" description="Charge relay system" evidence="5">
    <location>
        <position position="168"/>
    </location>
</feature>
<dbReference type="STRING" id="1408657.A0A0W4ZK41"/>
<feature type="active site" description="Charge relay system" evidence="5">
    <location>
        <position position="200"/>
    </location>
</feature>
<dbReference type="PRINTS" id="PR00723">
    <property type="entry name" value="SUBTILISIN"/>
</dbReference>
<evidence type="ECO:0000256" key="3">
    <source>
        <dbReference type="ARBA" id="ARBA00022801"/>
    </source>
</evidence>
<dbReference type="EMBL" id="LFWA01000011">
    <property type="protein sequence ID" value="KTW28712.1"/>
    <property type="molecule type" value="Genomic_DNA"/>
</dbReference>
<dbReference type="GO" id="GO:0004252">
    <property type="term" value="F:serine-type endopeptidase activity"/>
    <property type="evidence" value="ECO:0007669"/>
    <property type="project" value="UniProtKB-UniRule"/>
</dbReference>
<evidence type="ECO:0000256" key="2">
    <source>
        <dbReference type="ARBA" id="ARBA00022670"/>
    </source>
</evidence>
<dbReference type="PROSITE" id="PS00138">
    <property type="entry name" value="SUBTILASE_SER"/>
    <property type="match status" value="1"/>
</dbReference>
<dbReference type="SUPFAM" id="SSF54897">
    <property type="entry name" value="Protease propeptides/inhibitors"/>
    <property type="match status" value="1"/>
</dbReference>
<dbReference type="PROSITE" id="PS00136">
    <property type="entry name" value="SUBTILASE_ASP"/>
    <property type="match status" value="1"/>
</dbReference>
<dbReference type="InterPro" id="IPR023828">
    <property type="entry name" value="Peptidase_S8_Ser-AS"/>
</dbReference>
<dbReference type="PANTHER" id="PTHR43806:SF13">
    <property type="entry name" value="SUBTILASE-TYPE PROTEINASE RRT12"/>
    <property type="match status" value="1"/>
</dbReference>
<dbReference type="SUPFAM" id="SSF52743">
    <property type="entry name" value="Subtilisin-like"/>
    <property type="match status" value="1"/>
</dbReference>
<accession>A0A0W4ZK41</accession>
<dbReference type="OrthoDB" id="206201at2759"/>
<dbReference type="GeneID" id="28941080"/>
<feature type="active site" description="Charge relay system" evidence="5">
    <location>
        <position position="364"/>
    </location>
</feature>
<keyword evidence="2 5" id="KW-0645">Protease</keyword>
<feature type="domain" description="Peptidase S8/S53" evidence="7">
    <location>
        <begin position="159"/>
        <end position="399"/>
    </location>
</feature>
<dbReference type="InterPro" id="IPR000209">
    <property type="entry name" value="Peptidase_S8/S53_dom"/>
</dbReference>
<dbReference type="InterPro" id="IPR010259">
    <property type="entry name" value="S8pro/Inhibitor_I9"/>
</dbReference>
<dbReference type="CDD" id="cd04077">
    <property type="entry name" value="Peptidases_S8_PCSK9_ProteinaseK_like"/>
    <property type="match status" value="1"/>
</dbReference>
<evidence type="ECO:0000313" key="9">
    <source>
        <dbReference type="EMBL" id="KTW28712.1"/>
    </source>
</evidence>
<dbReference type="PANTHER" id="PTHR43806">
    <property type="entry name" value="PEPTIDASE S8"/>
    <property type="match status" value="1"/>
</dbReference>
<dbReference type="Proteomes" id="UP000053447">
    <property type="component" value="Unassembled WGS sequence"/>
</dbReference>